<sequence length="37" mass="3971">MKKTIGHRGVDPTGETTYKKVSMCSEVNALSECSGKP</sequence>
<organism evidence="1">
    <name type="scientific">Anguilla anguilla</name>
    <name type="common">European freshwater eel</name>
    <name type="synonym">Muraena anguilla</name>
    <dbReference type="NCBI Taxonomy" id="7936"/>
    <lineage>
        <taxon>Eukaryota</taxon>
        <taxon>Metazoa</taxon>
        <taxon>Chordata</taxon>
        <taxon>Craniata</taxon>
        <taxon>Vertebrata</taxon>
        <taxon>Euteleostomi</taxon>
        <taxon>Actinopterygii</taxon>
        <taxon>Neopterygii</taxon>
        <taxon>Teleostei</taxon>
        <taxon>Anguilliformes</taxon>
        <taxon>Anguillidae</taxon>
        <taxon>Anguilla</taxon>
    </lineage>
</organism>
<protein>
    <submittedName>
        <fullName evidence="1">Uncharacterized protein</fullName>
    </submittedName>
</protein>
<reference evidence="1" key="2">
    <citation type="journal article" date="2015" name="Fish Shellfish Immunol.">
        <title>Early steps in the European eel (Anguilla anguilla)-Vibrio vulnificus interaction in the gills: Role of the RtxA13 toxin.</title>
        <authorList>
            <person name="Callol A."/>
            <person name="Pajuelo D."/>
            <person name="Ebbesson L."/>
            <person name="Teles M."/>
            <person name="MacKenzie S."/>
            <person name="Amaro C."/>
        </authorList>
    </citation>
    <scope>NUCLEOTIDE SEQUENCE</scope>
</reference>
<dbReference type="AlphaFoldDB" id="A0A0E9U2Q7"/>
<reference evidence="1" key="1">
    <citation type="submission" date="2014-11" db="EMBL/GenBank/DDBJ databases">
        <authorList>
            <person name="Amaro Gonzalez C."/>
        </authorList>
    </citation>
    <scope>NUCLEOTIDE SEQUENCE</scope>
</reference>
<accession>A0A0E9U2Q7</accession>
<evidence type="ECO:0000313" key="1">
    <source>
        <dbReference type="EMBL" id="JAH60022.1"/>
    </source>
</evidence>
<name>A0A0E9U2Q7_ANGAN</name>
<proteinExistence type="predicted"/>
<dbReference type="EMBL" id="GBXM01048555">
    <property type="protein sequence ID" value="JAH60022.1"/>
    <property type="molecule type" value="Transcribed_RNA"/>
</dbReference>